<comment type="similarity">
    <text evidence="3">Belongs to the cytochrome c oxidase subunit 6c family.</text>
</comment>
<keyword evidence="5" id="KW-0999">Mitochondrion inner membrane</keyword>
<evidence type="ECO:0000256" key="1">
    <source>
        <dbReference type="ARBA" id="ARBA00004434"/>
    </source>
</evidence>
<evidence type="ECO:0000256" key="3">
    <source>
        <dbReference type="ARBA" id="ARBA00007204"/>
    </source>
</evidence>
<keyword evidence="8" id="KW-0472">Membrane</keyword>
<dbReference type="InterPro" id="IPR051389">
    <property type="entry name" value="Cytochrome_c_oxidase_VIc"/>
</dbReference>
<proteinExistence type="inferred from homology"/>
<evidence type="ECO:0000256" key="4">
    <source>
        <dbReference type="ARBA" id="ARBA00022692"/>
    </source>
</evidence>
<evidence type="ECO:0000256" key="5">
    <source>
        <dbReference type="ARBA" id="ARBA00022792"/>
    </source>
</evidence>
<dbReference type="GO" id="GO:0005743">
    <property type="term" value="C:mitochondrial inner membrane"/>
    <property type="evidence" value="ECO:0007669"/>
    <property type="project" value="UniProtKB-SubCell"/>
</dbReference>
<comment type="caution">
    <text evidence="9">The sequence shown here is derived from an EMBL/GenBank/DDBJ whole genome shotgun (WGS) entry which is preliminary data.</text>
</comment>
<sequence length="84" mass="9252">MSAGTLAKPAMRGLLGKRLRFHLAIAFTLSLGAAAGFKFAVTEPRKQAPVKNRFKVEPFAVDSWFKFPAPSQNPVRKTCEVDMT</sequence>
<dbReference type="Pfam" id="PF02937">
    <property type="entry name" value="COX6C"/>
    <property type="match status" value="1"/>
</dbReference>
<evidence type="ECO:0000256" key="8">
    <source>
        <dbReference type="ARBA" id="ARBA00023136"/>
    </source>
</evidence>
<reference evidence="9" key="1">
    <citation type="submission" date="2022-02" db="EMBL/GenBank/DDBJ databases">
        <title>Atlantic sturgeon de novo genome assembly.</title>
        <authorList>
            <person name="Stock M."/>
            <person name="Klopp C."/>
            <person name="Guiguen Y."/>
            <person name="Cabau C."/>
            <person name="Parinello H."/>
            <person name="Santidrian Yebra-Pimentel E."/>
            <person name="Kuhl H."/>
            <person name="Dirks R.P."/>
            <person name="Guessner J."/>
            <person name="Wuertz S."/>
            <person name="Du K."/>
            <person name="Schartl M."/>
        </authorList>
    </citation>
    <scope>NUCLEOTIDE SEQUENCE</scope>
    <source>
        <strain evidence="9">STURGEONOMICS-FGT-2020</strain>
        <tissue evidence="9">Whole blood</tissue>
    </source>
</reference>
<dbReference type="SUPFAM" id="SSF81415">
    <property type="entry name" value="Mitochondrial cytochrome c oxidase subunit VIc"/>
    <property type="match status" value="1"/>
</dbReference>
<evidence type="ECO:0000256" key="2">
    <source>
        <dbReference type="ARBA" id="ARBA00004673"/>
    </source>
</evidence>
<dbReference type="Proteomes" id="UP001230051">
    <property type="component" value="Unassembled WGS sequence"/>
</dbReference>
<protein>
    <submittedName>
        <fullName evidence="9">Cytochrome c oxidase subunit 6C-1-like</fullName>
    </submittedName>
</protein>
<accession>A0AAD8CUX9</accession>
<evidence type="ECO:0000313" key="10">
    <source>
        <dbReference type="Proteomes" id="UP001230051"/>
    </source>
</evidence>
<dbReference type="AlphaFoldDB" id="A0AAD8CUX9"/>
<keyword evidence="7" id="KW-0496">Mitochondrion</keyword>
<evidence type="ECO:0000313" key="9">
    <source>
        <dbReference type="EMBL" id="KAK1157615.1"/>
    </source>
</evidence>
<dbReference type="InterPro" id="IPR034884">
    <property type="entry name" value="Cytochrome_c_oxidase_VIc/VIIs"/>
</dbReference>
<keyword evidence="4" id="KW-0812">Transmembrane</keyword>
<gene>
    <name evidence="9" type="ORF">AOXY_G23742</name>
</gene>
<name>A0AAD8CUX9_ACIOX</name>
<organism evidence="9 10">
    <name type="scientific">Acipenser oxyrinchus oxyrinchus</name>
    <dbReference type="NCBI Taxonomy" id="40147"/>
    <lineage>
        <taxon>Eukaryota</taxon>
        <taxon>Metazoa</taxon>
        <taxon>Chordata</taxon>
        <taxon>Craniata</taxon>
        <taxon>Vertebrata</taxon>
        <taxon>Euteleostomi</taxon>
        <taxon>Actinopterygii</taxon>
        <taxon>Chondrostei</taxon>
        <taxon>Acipenseriformes</taxon>
        <taxon>Acipenseridae</taxon>
        <taxon>Acipenser</taxon>
    </lineage>
</organism>
<comment type="pathway">
    <text evidence="2">Energy metabolism; oxidative phosphorylation.</text>
</comment>
<dbReference type="PANTHER" id="PTHR48416:SF1">
    <property type="entry name" value="CYTOCHROME C OXIDASE SUBUNIT 6C"/>
    <property type="match status" value="1"/>
</dbReference>
<evidence type="ECO:0000256" key="7">
    <source>
        <dbReference type="ARBA" id="ARBA00023128"/>
    </source>
</evidence>
<dbReference type="EMBL" id="JAGXEW010000025">
    <property type="protein sequence ID" value="KAK1157615.1"/>
    <property type="molecule type" value="Genomic_DNA"/>
</dbReference>
<dbReference type="PANTHER" id="PTHR48416">
    <property type="entry name" value="CYTOCHROME C OXIDASE SUBUNIT 6C"/>
    <property type="match status" value="1"/>
</dbReference>
<dbReference type="Gene3D" id="4.10.93.10">
    <property type="entry name" value="Mitochondrial cytochrome c oxidase subunit VIc/VIIs"/>
    <property type="match status" value="1"/>
</dbReference>
<dbReference type="InterPro" id="IPR037169">
    <property type="entry name" value="Cytochrome_c_oxidase_VIc_sf"/>
</dbReference>
<evidence type="ECO:0000256" key="6">
    <source>
        <dbReference type="ARBA" id="ARBA00022989"/>
    </source>
</evidence>
<keyword evidence="6" id="KW-1133">Transmembrane helix</keyword>
<comment type="subcellular location">
    <subcellularLocation>
        <location evidence="1">Mitochondrion inner membrane</location>
        <topology evidence="1">Single-pass membrane protein</topology>
    </subcellularLocation>
</comment>
<keyword evidence="10" id="KW-1185">Reference proteome</keyword>